<comment type="caution">
    <text evidence="1">The sequence shown here is derived from an EMBL/GenBank/DDBJ whole genome shotgun (WGS) entry which is preliminary data.</text>
</comment>
<sequence>MMLNAAATLGSGLVVALGGLFCILSGVLGHLANHGINIIRDNASGTGRSWSGGCVQWESLQLDSNAAPAKSKGIASDSKSGSYVICIELRDCRSKVRMSSGEILTSPMAKLVGAADFVTLFFGAMTSDSIGLIRLIVVGGGWAGY</sequence>
<evidence type="ECO:0000313" key="1">
    <source>
        <dbReference type="EMBL" id="KAJ5080858.1"/>
    </source>
</evidence>
<dbReference type="Proteomes" id="UP001149165">
    <property type="component" value="Unassembled WGS sequence"/>
</dbReference>
<gene>
    <name evidence="1" type="ORF">N7456_013568</name>
</gene>
<reference evidence="1" key="2">
    <citation type="journal article" date="2023" name="IMA Fungus">
        <title>Comparative genomic study of the Penicillium genus elucidates a diverse pangenome and 15 lateral gene transfer events.</title>
        <authorList>
            <person name="Petersen C."/>
            <person name="Sorensen T."/>
            <person name="Nielsen M.R."/>
            <person name="Sondergaard T.E."/>
            <person name="Sorensen J.L."/>
            <person name="Fitzpatrick D.A."/>
            <person name="Frisvad J.C."/>
            <person name="Nielsen K.L."/>
        </authorList>
    </citation>
    <scope>NUCLEOTIDE SEQUENCE</scope>
    <source>
        <strain evidence="1">IBT 30069</strain>
    </source>
</reference>
<dbReference type="AlphaFoldDB" id="A0A9W9EFF2"/>
<protein>
    <submittedName>
        <fullName evidence="1">Uncharacterized protein</fullName>
    </submittedName>
</protein>
<organism evidence="1 2">
    <name type="scientific">Penicillium angulare</name>
    <dbReference type="NCBI Taxonomy" id="116970"/>
    <lineage>
        <taxon>Eukaryota</taxon>
        <taxon>Fungi</taxon>
        <taxon>Dikarya</taxon>
        <taxon>Ascomycota</taxon>
        <taxon>Pezizomycotina</taxon>
        <taxon>Eurotiomycetes</taxon>
        <taxon>Eurotiomycetidae</taxon>
        <taxon>Eurotiales</taxon>
        <taxon>Aspergillaceae</taxon>
        <taxon>Penicillium</taxon>
    </lineage>
</organism>
<accession>A0A9W9EFF2</accession>
<evidence type="ECO:0000313" key="2">
    <source>
        <dbReference type="Proteomes" id="UP001149165"/>
    </source>
</evidence>
<proteinExistence type="predicted"/>
<keyword evidence="2" id="KW-1185">Reference proteome</keyword>
<reference evidence="1" key="1">
    <citation type="submission" date="2022-11" db="EMBL/GenBank/DDBJ databases">
        <authorList>
            <person name="Petersen C."/>
        </authorList>
    </citation>
    <scope>NUCLEOTIDE SEQUENCE</scope>
    <source>
        <strain evidence="1">IBT 30069</strain>
    </source>
</reference>
<dbReference type="EMBL" id="JAPQKH010000012">
    <property type="protein sequence ID" value="KAJ5080858.1"/>
    <property type="molecule type" value="Genomic_DNA"/>
</dbReference>
<name>A0A9W9EFF2_9EURO</name>